<dbReference type="Gene3D" id="3.80.10.10">
    <property type="entry name" value="Ribonuclease Inhibitor"/>
    <property type="match status" value="1"/>
</dbReference>
<organism evidence="3 4">
    <name type="scientific">Coptis chinensis</name>
    <dbReference type="NCBI Taxonomy" id="261450"/>
    <lineage>
        <taxon>Eukaryota</taxon>
        <taxon>Viridiplantae</taxon>
        <taxon>Streptophyta</taxon>
        <taxon>Embryophyta</taxon>
        <taxon>Tracheophyta</taxon>
        <taxon>Spermatophyta</taxon>
        <taxon>Magnoliopsida</taxon>
        <taxon>Ranunculales</taxon>
        <taxon>Ranunculaceae</taxon>
        <taxon>Coptidoideae</taxon>
        <taxon>Coptis</taxon>
    </lineage>
</organism>
<reference evidence="3 4" key="1">
    <citation type="submission" date="2020-10" db="EMBL/GenBank/DDBJ databases">
        <title>The Coptis chinensis genome and diversification of protoberbering-type alkaloids.</title>
        <authorList>
            <person name="Wang B."/>
            <person name="Shu S."/>
            <person name="Song C."/>
            <person name="Liu Y."/>
        </authorList>
    </citation>
    <scope>NUCLEOTIDE SEQUENCE [LARGE SCALE GENOMIC DNA]</scope>
    <source>
        <strain evidence="3">HL-2020</strain>
        <tissue evidence="3">Leaf</tissue>
    </source>
</reference>
<protein>
    <recommendedName>
        <fullName evidence="2">F-box domain-containing protein</fullName>
    </recommendedName>
</protein>
<keyword evidence="4" id="KW-1185">Reference proteome</keyword>
<dbReference type="InterPro" id="IPR050232">
    <property type="entry name" value="FBL13/AtMIF1-like"/>
</dbReference>
<feature type="region of interest" description="Disordered" evidence="1">
    <location>
        <begin position="1"/>
        <end position="26"/>
    </location>
</feature>
<dbReference type="EMBL" id="JADFTS010000006">
    <property type="protein sequence ID" value="KAF9603352.1"/>
    <property type="molecule type" value="Genomic_DNA"/>
</dbReference>
<comment type="caution">
    <text evidence="3">The sequence shown here is derived from an EMBL/GenBank/DDBJ whole genome shotgun (WGS) entry which is preliminary data.</text>
</comment>
<dbReference type="InterPro" id="IPR036047">
    <property type="entry name" value="F-box-like_dom_sf"/>
</dbReference>
<name>A0A835LSL8_9MAGN</name>
<evidence type="ECO:0000256" key="1">
    <source>
        <dbReference type="SAM" id="MobiDB-lite"/>
    </source>
</evidence>
<evidence type="ECO:0000313" key="3">
    <source>
        <dbReference type="EMBL" id="KAF9603352.1"/>
    </source>
</evidence>
<dbReference type="InterPro" id="IPR006566">
    <property type="entry name" value="FBD"/>
</dbReference>
<dbReference type="PROSITE" id="PS50181">
    <property type="entry name" value="FBOX"/>
    <property type="match status" value="1"/>
</dbReference>
<dbReference type="AlphaFoldDB" id="A0A835LSL8"/>
<accession>A0A835LSL8</accession>
<proteinExistence type="predicted"/>
<feature type="domain" description="F-box" evidence="2">
    <location>
        <begin position="29"/>
        <end position="82"/>
    </location>
</feature>
<dbReference type="Proteomes" id="UP000631114">
    <property type="component" value="Unassembled WGS sequence"/>
</dbReference>
<dbReference type="InterPro" id="IPR032675">
    <property type="entry name" value="LRR_dom_sf"/>
</dbReference>
<dbReference type="InterPro" id="IPR001810">
    <property type="entry name" value="F-box_dom"/>
</dbReference>
<dbReference type="Gene3D" id="1.20.1280.50">
    <property type="match status" value="1"/>
</dbReference>
<evidence type="ECO:0000259" key="2">
    <source>
        <dbReference type="PROSITE" id="PS50181"/>
    </source>
</evidence>
<dbReference type="PANTHER" id="PTHR31900">
    <property type="entry name" value="F-BOX/RNI SUPERFAMILY PROTEIN-RELATED"/>
    <property type="match status" value="1"/>
</dbReference>
<dbReference type="OrthoDB" id="1025573at2759"/>
<dbReference type="Pfam" id="PF00646">
    <property type="entry name" value="F-box"/>
    <property type="match status" value="1"/>
</dbReference>
<dbReference type="Pfam" id="PF08387">
    <property type="entry name" value="FBD"/>
    <property type="match status" value="1"/>
</dbReference>
<sequence length="527" mass="60206">MEKECKESESTSSHHTMTPGSSKKQILNQERLSHLPEEILHKIFSFLDMKEVIETSIFSKRYRYSWNSVHTLNFDLSLWKKHLTSPSDLNRFIPFVYHVLSLRRSGGANNIQKLSITCSDSFEGTHFNNWIDIAIHRHVQEIEIYVHSDQEFEVNPSIFTSEVKIFKLRADLNSSAWFSRPIKLPLQMCLAEHLNTLELVSVALPKGDEVTMNCPVLENLIIRKSYQAPLKSFTICAVQLKKLNIDNSFITRRLYIRCEKLVRLKYIGSMSAVSLLENLNAVINAEICVALNTRKMKEEAANAKKVIAAMPNAKCLVFKGLEVFLKIPNSLDSLLIPLRYLRNLKLLPSSRDRACIYGMAHVLKGCPLLEKLAWESVESSRITDGGVYTSFPSEFVLSRLKIVKAHVVQGRVDELEFLTFLLENAPGLRKMTIDTDTNGQIVHVDEFEFLTFLLKNAVGLRNMTIDTCTGQISGEREELQKFKFKADLVAFLFNRPHTIVSSLNLYNNSGGIRQIWRTEFHFPTCDG</sequence>
<gene>
    <name evidence="3" type="ORF">IFM89_035022</name>
</gene>
<dbReference type="SUPFAM" id="SSF81383">
    <property type="entry name" value="F-box domain"/>
    <property type="match status" value="1"/>
</dbReference>
<evidence type="ECO:0000313" key="4">
    <source>
        <dbReference type="Proteomes" id="UP000631114"/>
    </source>
</evidence>
<dbReference type="PANTHER" id="PTHR31900:SF34">
    <property type="entry name" value="EMB|CAB62440.1-RELATED"/>
    <property type="match status" value="1"/>
</dbReference>